<dbReference type="SUPFAM" id="SSF56281">
    <property type="entry name" value="Metallo-hydrolase/oxidoreductase"/>
    <property type="match status" value="1"/>
</dbReference>
<name>A0A3A8IQL9_9BACT</name>
<dbReference type="EMBL" id="RAVZ01000128">
    <property type="protein sequence ID" value="RKG85697.1"/>
    <property type="molecule type" value="Genomic_DNA"/>
</dbReference>
<dbReference type="InterPro" id="IPR036866">
    <property type="entry name" value="RibonucZ/Hydroxyglut_hydro"/>
</dbReference>
<organism evidence="2 3">
    <name type="scientific">Corallococcus terminator</name>
    <dbReference type="NCBI Taxonomy" id="2316733"/>
    <lineage>
        <taxon>Bacteria</taxon>
        <taxon>Pseudomonadati</taxon>
        <taxon>Myxococcota</taxon>
        <taxon>Myxococcia</taxon>
        <taxon>Myxococcales</taxon>
        <taxon>Cystobacterineae</taxon>
        <taxon>Myxococcaceae</taxon>
        <taxon>Corallococcus</taxon>
    </lineage>
</organism>
<accession>A0A3A8IQL9</accession>
<evidence type="ECO:0008006" key="4">
    <source>
        <dbReference type="Google" id="ProtNLM"/>
    </source>
</evidence>
<sequence length="474" mass="52031">MPTRVRIIHFDVSQGESSLISLLPAMGDAKHVLIDGGKLSRGRYVRLMLDKLGVTKLDAIVCTHPDGDHHEGLTPVVEELAEVTKLYAPRDVSDFHKYTKLKKACEDAGTTWVDARVNTKLIDSAGCLLKIVHVGRGTVSDDNPASIGCTLKFHDFTYFTAGDLPLEDEEGLGLGHMCAFKCGHHGAETSTSRDFVDAITPTAAFISAGHHNHDHPRQSVLDILCATDSLQRFYTTNCEPNRTGFVNRGTGAQRKGFAASARLQGVMGHLVVYTDDTLAKHHDGAGITFRVAHPQDAGLGGGFQWKWYAHMCLKNDHVPESALPPVNAPLTANELPEFRLEALSTTIQTQQLTTPTYSFADLLAASQVDTFKRPSSPIREYMGDPDNFLKDSSAKKRKGSGASSGSQPKKKARVYVHQDDVQRMSRCVWCGDDSMGSKAPYLSKCECNLDWYVCRDCKHERKETVDCDLLSVAV</sequence>
<dbReference type="AlphaFoldDB" id="A0A3A8IQL9"/>
<dbReference type="Gene3D" id="3.60.15.10">
    <property type="entry name" value="Ribonuclease Z/Hydroxyacylglutathione hydrolase-like"/>
    <property type="match status" value="1"/>
</dbReference>
<dbReference type="RefSeq" id="WP_120542136.1">
    <property type="nucleotide sequence ID" value="NZ_RAVZ01000128.1"/>
</dbReference>
<dbReference type="Proteomes" id="UP000268094">
    <property type="component" value="Unassembled WGS sequence"/>
</dbReference>
<dbReference type="InterPro" id="IPR052159">
    <property type="entry name" value="Competence_DNA_uptake"/>
</dbReference>
<reference evidence="3" key="1">
    <citation type="submission" date="2018-09" db="EMBL/GenBank/DDBJ databases">
        <authorList>
            <person name="Livingstone P.G."/>
            <person name="Whitworth D.E."/>
        </authorList>
    </citation>
    <scope>NUCLEOTIDE SEQUENCE [LARGE SCALE GENOMIC DNA]</scope>
    <source>
        <strain evidence="3">CA054A</strain>
    </source>
</reference>
<evidence type="ECO:0000313" key="3">
    <source>
        <dbReference type="Proteomes" id="UP000268094"/>
    </source>
</evidence>
<gene>
    <name evidence="2" type="ORF">D7V88_19395</name>
</gene>
<dbReference type="OrthoDB" id="9790149at2"/>
<evidence type="ECO:0000313" key="2">
    <source>
        <dbReference type="EMBL" id="RKG85697.1"/>
    </source>
</evidence>
<proteinExistence type="predicted"/>
<keyword evidence="3" id="KW-1185">Reference proteome</keyword>
<feature type="region of interest" description="Disordered" evidence="1">
    <location>
        <begin position="374"/>
        <end position="414"/>
    </location>
</feature>
<comment type="caution">
    <text evidence="2">The sequence shown here is derived from an EMBL/GenBank/DDBJ whole genome shotgun (WGS) entry which is preliminary data.</text>
</comment>
<protein>
    <recommendedName>
        <fullName evidence="4">MBL fold metallo-hydrolase</fullName>
    </recommendedName>
</protein>
<evidence type="ECO:0000256" key="1">
    <source>
        <dbReference type="SAM" id="MobiDB-lite"/>
    </source>
</evidence>
<dbReference type="PANTHER" id="PTHR30619">
    <property type="entry name" value="DNA INTERNALIZATION/COMPETENCE PROTEIN COMEC/REC2"/>
    <property type="match status" value="1"/>
</dbReference>
<dbReference type="PANTHER" id="PTHR30619:SF1">
    <property type="entry name" value="RECOMBINATION PROTEIN 2"/>
    <property type="match status" value="1"/>
</dbReference>